<feature type="domain" description="Dienelactone hydrolase" evidence="1">
    <location>
        <begin position="17"/>
        <end position="242"/>
    </location>
</feature>
<accession>A0A0S3F1D6</accession>
<dbReference type="AlphaFoldDB" id="A0A0S3F1D6"/>
<organism evidence="2 3">
    <name type="scientific">Sphingobium baderi</name>
    <dbReference type="NCBI Taxonomy" id="1332080"/>
    <lineage>
        <taxon>Bacteria</taxon>
        <taxon>Pseudomonadati</taxon>
        <taxon>Pseudomonadota</taxon>
        <taxon>Alphaproteobacteria</taxon>
        <taxon>Sphingomonadales</taxon>
        <taxon>Sphingomonadaceae</taxon>
        <taxon>Sphingobium</taxon>
    </lineage>
</organism>
<dbReference type="EMBL" id="CP013264">
    <property type="protein sequence ID" value="ALR21502.1"/>
    <property type="molecule type" value="Genomic_DNA"/>
</dbReference>
<sequence length="246" mass="26300">MSQEQLQIETGEGNCPAYFFTPDGAGPWPGVIFCMDGFGIRPTLFSMAQRLADSGYAVLLPDFYYRAGPYGPLVPAEVFASGDLMGAIGHLLASTDNHRAARDAEAFITLLDERPDVVGPRYGVTGYCMGGGIALSIAGSWPKYIAAAASFHGGNLATDADTSPHLLAPSISARVYVAGADKDDLYPPEMAERLEKALTDAGVDHRCEIYSGALHGFTMADFPVFDVAAAERHWRELVGLFDGSLR</sequence>
<dbReference type="Pfam" id="PF01738">
    <property type="entry name" value="DLH"/>
    <property type="match status" value="1"/>
</dbReference>
<dbReference type="SUPFAM" id="SSF53474">
    <property type="entry name" value="alpha/beta-Hydrolases"/>
    <property type="match status" value="1"/>
</dbReference>
<name>A0A0S3F1D6_9SPHN</name>
<dbReference type="Proteomes" id="UP000056968">
    <property type="component" value="Chromosome"/>
</dbReference>
<dbReference type="OrthoDB" id="9787933at2"/>
<evidence type="ECO:0000259" key="1">
    <source>
        <dbReference type="Pfam" id="PF01738"/>
    </source>
</evidence>
<reference evidence="2 3" key="1">
    <citation type="submission" date="2015-11" db="EMBL/GenBank/DDBJ databases">
        <title>A Two-component Flavoprotein Monooxygenase System MeaXY Responsible for para-Hydroxylation of 2-Methyl-6-ethylaniline and 2,6-Diethylaniline in Sphingobium baderi DE-13.</title>
        <authorList>
            <person name="Cheng M."/>
            <person name="Meng Q."/>
            <person name="Yang Y."/>
            <person name="Chu C."/>
            <person name="Yan X."/>
            <person name="He J."/>
            <person name="Li S."/>
        </authorList>
    </citation>
    <scope>NUCLEOTIDE SEQUENCE [LARGE SCALE GENOMIC DNA]</scope>
    <source>
        <strain evidence="2 3">DE-13</strain>
    </source>
</reference>
<dbReference type="InterPro" id="IPR051049">
    <property type="entry name" value="Dienelactone_hydrolase-like"/>
</dbReference>
<evidence type="ECO:0000313" key="3">
    <source>
        <dbReference type="Proteomes" id="UP000056968"/>
    </source>
</evidence>
<protein>
    <submittedName>
        <fullName evidence="2">Dienelactone hydrolase</fullName>
    </submittedName>
</protein>
<dbReference type="InterPro" id="IPR002925">
    <property type="entry name" value="Dienelactn_hydro"/>
</dbReference>
<dbReference type="STRING" id="1332080.ATN00_15590"/>
<keyword evidence="3" id="KW-1185">Reference proteome</keyword>
<evidence type="ECO:0000313" key="2">
    <source>
        <dbReference type="EMBL" id="ALR21502.1"/>
    </source>
</evidence>
<gene>
    <name evidence="2" type="ORF">ATN00_15590</name>
</gene>
<dbReference type="KEGG" id="sbd:ATN00_15590"/>
<dbReference type="InterPro" id="IPR029058">
    <property type="entry name" value="AB_hydrolase_fold"/>
</dbReference>
<dbReference type="GO" id="GO:0016787">
    <property type="term" value="F:hydrolase activity"/>
    <property type="evidence" value="ECO:0007669"/>
    <property type="project" value="UniProtKB-KW"/>
</dbReference>
<dbReference type="RefSeq" id="WP_021244035.1">
    <property type="nucleotide sequence ID" value="NZ_CP013264.1"/>
</dbReference>
<proteinExistence type="predicted"/>
<dbReference type="PANTHER" id="PTHR46623:SF10">
    <property type="entry name" value="CARBOXYMETHYLENEBUTENOLIDASE HOMOLOG"/>
    <property type="match status" value="1"/>
</dbReference>
<dbReference type="Gene3D" id="3.40.50.1820">
    <property type="entry name" value="alpha/beta hydrolase"/>
    <property type="match status" value="1"/>
</dbReference>
<keyword evidence="2" id="KW-0378">Hydrolase</keyword>
<dbReference type="PANTHER" id="PTHR46623">
    <property type="entry name" value="CARBOXYMETHYLENEBUTENOLIDASE-RELATED"/>
    <property type="match status" value="1"/>
</dbReference>